<name>A0A139WLZ9_TRICA</name>
<organism evidence="1 2">
    <name type="scientific">Tribolium castaneum</name>
    <name type="common">Red flour beetle</name>
    <dbReference type="NCBI Taxonomy" id="7070"/>
    <lineage>
        <taxon>Eukaryota</taxon>
        <taxon>Metazoa</taxon>
        <taxon>Ecdysozoa</taxon>
        <taxon>Arthropoda</taxon>
        <taxon>Hexapoda</taxon>
        <taxon>Insecta</taxon>
        <taxon>Pterygota</taxon>
        <taxon>Neoptera</taxon>
        <taxon>Endopterygota</taxon>
        <taxon>Coleoptera</taxon>
        <taxon>Polyphaga</taxon>
        <taxon>Cucujiformia</taxon>
        <taxon>Tenebrionidae</taxon>
        <taxon>Tenebrionidae incertae sedis</taxon>
        <taxon>Tribolium</taxon>
    </lineage>
</organism>
<reference evidence="1 2" key="1">
    <citation type="journal article" date="2008" name="Nature">
        <title>The genome of the model beetle and pest Tribolium castaneum.</title>
        <authorList>
            <consortium name="Tribolium Genome Sequencing Consortium"/>
            <person name="Richards S."/>
            <person name="Gibbs R.A."/>
            <person name="Weinstock G.M."/>
            <person name="Brown S.J."/>
            <person name="Denell R."/>
            <person name="Beeman R.W."/>
            <person name="Gibbs R."/>
            <person name="Beeman R.W."/>
            <person name="Brown S.J."/>
            <person name="Bucher G."/>
            <person name="Friedrich M."/>
            <person name="Grimmelikhuijzen C.J."/>
            <person name="Klingler M."/>
            <person name="Lorenzen M."/>
            <person name="Richards S."/>
            <person name="Roth S."/>
            <person name="Schroder R."/>
            <person name="Tautz D."/>
            <person name="Zdobnov E.M."/>
            <person name="Muzny D."/>
            <person name="Gibbs R.A."/>
            <person name="Weinstock G.M."/>
            <person name="Attaway T."/>
            <person name="Bell S."/>
            <person name="Buhay C.J."/>
            <person name="Chandrabose M.N."/>
            <person name="Chavez D."/>
            <person name="Clerk-Blankenburg K.P."/>
            <person name="Cree A."/>
            <person name="Dao M."/>
            <person name="Davis C."/>
            <person name="Chacko J."/>
            <person name="Dinh H."/>
            <person name="Dugan-Rocha S."/>
            <person name="Fowler G."/>
            <person name="Garner T.T."/>
            <person name="Garnes J."/>
            <person name="Gnirke A."/>
            <person name="Hawes A."/>
            <person name="Hernandez J."/>
            <person name="Hines S."/>
            <person name="Holder M."/>
            <person name="Hume J."/>
            <person name="Jhangiani S.N."/>
            <person name="Joshi V."/>
            <person name="Khan Z.M."/>
            <person name="Jackson L."/>
            <person name="Kovar C."/>
            <person name="Kowis A."/>
            <person name="Lee S."/>
            <person name="Lewis L.R."/>
            <person name="Margolis J."/>
            <person name="Morgan M."/>
            <person name="Nazareth L.V."/>
            <person name="Nguyen N."/>
            <person name="Okwuonu G."/>
            <person name="Parker D."/>
            <person name="Richards S."/>
            <person name="Ruiz S.J."/>
            <person name="Santibanez J."/>
            <person name="Savard J."/>
            <person name="Scherer S.E."/>
            <person name="Schneider B."/>
            <person name="Sodergren E."/>
            <person name="Tautz D."/>
            <person name="Vattahil S."/>
            <person name="Villasana D."/>
            <person name="White C.S."/>
            <person name="Wright R."/>
            <person name="Park Y."/>
            <person name="Beeman R.W."/>
            <person name="Lord J."/>
            <person name="Oppert B."/>
            <person name="Lorenzen M."/>
            <person name="Brown S."/>
            <person name="Wang L."/>
            <person name="Savard J."/>
            <person name="Tautz D."/>
            <person name="Richards S."/>
            <person name="Weinstock G."/>
            <person name="Gibbs R.A."/>
            <person name="Liu Y."/>
            <person name="Worley K."/>
            <person name="Weinstock G."/>
            <person name="Elsik C.G."/>
            <person name="Reese J.T."/>
            <person name="Elhaik E."/>
            <person name="Landan G."/>
            <person name="Graur D."/>
            <person name="Arensburger P."/>
            <person name="Atkinson P."/>
            <person name="Beeman R.W."/>
            <person name="Beidler J."/>
            <person name="Brown S.J."/>
            <person name="Demuth J.P."/>
            <person name="Drury D.W."/>
            <person name="Du Y.Z."/>
            <person name="Fujiwara H."/>
            <person name="Lorenzen M."/>
            <person name="Maselli V."/>
            <person name="Osanai M."/>
            <person name="Park Y."/>
            <person name="Robertson H.M."/>
            <person name="Tu Z."/>
            <person name="Wang J.J."/>
            <person name="Wang S."/>
            <person name="Richards S."/>
            <person name="Song H."/>
            <person name="Zhang L."/>
            <person name="Sodergren E."/>
            <person name="Werner D."/>
            <person name="Stanke M."/>
            <person name="Morgenstern B."/>
            <person name="Solovyev V."/>
            <person name="Kosarev P."/>
            <person name="Brown G."/>
            <person name="Chen H.C."/>
            <person name="Ermolaeva O."/>
            <person name="Hlavina W."/>
            <person name="Kapustin Y."/>
            <person name="Kiryutin B."/>
            <person name="Kitts P."/>
            <person name="Maglott D."/>
            <person name="Pruitt K."/>
            <person name="Sapojnikov V."/>
            <person name="Souvorov A."/>
            <person name="Mackey A.J."/>
            <person name="Waterhouse R.M."/>
            <person name="Wyder S."/>
            <person name="Zdobnov E.M."/>
            <person name="Zdobnov E.M."/>
            <person name="Wyder S."/>
            <person name="Kriventseva E.V."/>
            <person name="Kadowaki T."/>
            <person name="Bork P."/>
            <person name="Aranda M."/>
            <person name="Bao R."/>
            <person name="Beermann A."/>
            <person name="Berns N."/>
            <person name="Bolognesi R."/>
            <person name="Bonneton F."/>
            <person name="Bopp D."/>
            <person name="Brown S.J."/>
            <person name="Bucher G."/>
            <person name="Butts T."/>
            <person name="Chaumot A."/>
            <person name="Denell R.E."/>
            <person name="Ferrier D.E."/>
            <person name="Friedrich M."/>
            <person name="Gordon C.M."/>
            <person name="Jindra M."/>
            <person name="Klingler M."/>
            <person name="Lan Q."/>
            <person name="Lattorff H.M."/>
            <person name="Laudet V."/>
            <person name="von Levetsow C."/>
            <person name="Liu Z."/>
            <person name="Lutz R."/>
            <person name="Lynch J.A."/>
            <person name="da Fonseca R.N."/>
            <person name="Posnien N."/>
            <person name="Reuter R."/>
            <person name="Roth S."/>
            <person name="Savard J."/>
            <person name="Schinko J.B."/>
            <person name="Schmitt C."/>
            <person name="Schoppmeier M."/>
            <person name="Schroder R."/>
            <person name="Shippy T.D."/>
            <person name="Simonnet F."/>
            <person name="Marques-Souza H."/>
            <person name="Tautz D."/>
            <person name="Tomoyasu Y."/>
            <person name="Trauner J."/>
            <person name="Van der Zee M."/>
            <person name="Vervoort M."/>
            <person name="Wittkopp N."/>
            <person name="Wimmer E.A."/>
            <person name="Yang X."/>
            <person name="Jones A.K."/>
            <person name="Sattelle D.B."/>
            <person name="Ebert P.R."/>
            <person name="Nelson D."/>
            <person name="Scott J.G."/>
            <person name="Beeman R.W."/>
            <person name="Muthukrishnan S."/>
            <person name="Kramer K.J."/>
            <person name="Arakane Y."/>
            <person name="Beeman R.W."/>
            <person name="Zhu Q."/>
            <person name="Hogenkamp D."/>
            <person name="Dixit R."/>
            <person name="Oppert B."/>
            <person name="Jiang H."/>
            <person name="Zou Z."/>
            <person name="Marshall J."/>
            <person name="Elpidina E."/>
            <person name="Vinokurov K."/>
            <person name="Oppert C."/>
            <person name="Zou Z."/>
            <person name="Evans J."/>
            <person name="Lu Z."/>
            <person name="Zhao P."/>
            <person name="Sumathipala N."/>
            <person name="Altincicek B."/>
            <person name="Vilcinskas A."/>
            <person name="Williams M."/>
            <person name="Hultmark D."/>
            <person name="Hetru C."/>
            <person name="Jiang H."/>
            <person name="Grimmelikhuijzen C.J."/>
            <person name="Hauser F."/>
            <person name="Cazzamali G."/>
            <person name="Williamson M."/>
            <person name="Park Y."/>
            <person name="Li B."/>
            <person name="Tanaka Y."/>
            <person name="Predel R."/>
            <person name="Neupert S."/>
            <person name="Schachtner J."/>
            <person name="Verleyen P."/>
            <person name="Raible F."/>
            <person name="Bork P."/>
            <person name="Friedrich M."/>
            <person name="Walden K.K."/>
            <person name="Robertson H.M."/>
            <person name="Angeli S."/>
            <person name="Foret S."/>
            <person name="Bucher G."/>
            <person name="Schuetz S."/>
            <person name="Maleszka R."/>
            <person name="Wimmer E.A."/>
            <person name="Beeman R.W."/>
            <person name="Lorenzen M."/>
            <person name="Tomoyasu Y."/>
            <person name="Miller S.C."/>
            <person name="Grossmann D."/>
            <person name="Bucher G."/>
        </authorList>
    </citation>
    <scope>NUCLEOTIDE SEQUENCE [LARGE SCALE GENOMIC DNA]</scope>
    <source>
        <strain evidence="1 2">Georgia GA2</strain>
    </source>
</reference>
<evidence type="ECO:0000313" key="2">
    <source>
        <dbReference type="Proteomes" id="UP000007266"/>
    </source>
</evidence>
<reference evidence="1 2" key="2">
    <citation type="journal article" date="2010" name="Nucleic Acids Res.">
        <title>BeetleBase in 2010: revisions to provide comprehensive genomic information for Tribolium castaneum.</title>
        <authorList>
            <person name="Kim H.S."/>
            <person name="Murphy T."/>
            <person name="Xia J."/>
            <person name="Caragea D."/>
            <person name="Park Y."/>
            <person name="Beeman R.W."/>
            <person name="Lorenzen M.D."/>
            <person name="Butcher S."/>
            <person name="Manak J.R."/>
            <person name="Brown S.J."/>
        </authorList>
    </citation>
    <scope>GENOME REANNOTATION</scope>
    <source>
        <strain evidence="1 2">Georgia GA2</strain>
    </source>
</reference>
<dbReference type="Proteomes" id="UP000007266">
    <property type="component" value="Linkage group 3"/>
</dbReference>
<dbReference type="AlphaFoldDB" id="A0A139WLZ9"/>
<dbReference type="InParanoid" id="A0A139WLZ9"/>
<evidence type="ECO:0000313" key="1">
    <source>
        <dbReference type="EMBL" id="KYB28913.1"/>
    </source>
</evidence>
<gene>
    <name evidence="1" type="primary">AUGUSTUS-3.0.2_32362</name>
    <name evidence="1" type="ORF">TcasGA2_TC032362</name>
</gene>
<protein>
    <submittedName>
        <fullName evidence="1">Uncharacterized protein</fullName>
    </submittedName>
</protein>
<accession>A0A139WLZ9</accession>
<keyword evidence="2" id="KW-1185">Reference proteome</keyword>
<dbReference type="EMBL" id="KQ971319">
    <property type="protein sequence ID" value="KYB28913.1"/>
    <property type="molecule type" value="Genomic_DNA"/>
</dbReference>
<sequence length="34" mass="3768">MSVVGRRKTLAACNEWYAETTAGGWAIGTRQRNI</sequence>
<proteinExistence type="predicted"/>